<organism evidence="2">
    <name type="scientific">Arundo donax</name>
    <name type="common">Giant reed</name>
    <name type="synonym">Donax arundinaceus</name>
    <dbReference type="NCBI Taxonomy" id="35708"/>
    <lineage>
        <taxon>Eukaryota</taxon>
        <taxon>Viridiplantae</taxon>
        <taxon>Streptophyta</taxon>
        <taxon>Embryophyta</taxon>
        <taxon>Tracheophyta</taxon>
        <taxon>Spermatophyta</taxon>
        <taxon>Magnoliopsida</taxon>
        <taxon>Liliopsida</taxon>
        <taxon>Poales</taxon>
        <taxon>Poaceae</taxon>
        <taxon>PACMAD clade</taxon>
        <taxon>Arundinoideae</taxon>
        <taxon>Arundineae</taxon>
        <taxon>Arundo</taxon>
    </lineage>
</organism>
<reference evidence="2" key="1">
    <citation type="submission" date="2014-09" db="EMBL/GenBank/DDBJ databases">
        <authorList>
            <person name="Magalhaes I.L.F."/>
            <person name="Oliveira U."/>
            <person name="Santos F.R."/>
            <person name="Vidigal T.H.D.A."/>
            <person name="Brescovit A.D."/>
            <person name="Santos A.J."/>
        </authorList>
    </citation>
    <scope>NUCLEOTIDE SEQUENCE</scope>
    <source>
        <tissue evidence="2">Shoot tissue taken approximately 20 cm above the soil surface</tissue>
    </source>
</reference>
<dbReference type="EMBL" id="GBRH01200068">
    <property type="protein sequence ID" value="JAD97827.1"/>
    <property type="molecule type" value="Transcribed_RNA"/>
</dbReference>
<accession>A0A0A9EP54</accession>
<evidence type="ECO:0000313" key="2">
    <source>
        <dbReference type="EMBL" id="JAD97827.1"/>
    </source>
</evidence>
<reference evidence="2" key="2">
    <citation type="journal article" date="2015" name="Data Brief">
        <title>Shoot transcriptome of the giant reed, Arundo donax.</title>
        <authorList>
            <person name="Barrero R.A."/>
            <person name="Guerrero F.D."/>
            <person name="Moolhuijzen P."/>
            <person name="Goolsby J.A."/>
            <person name="Tidwell J."/>
            <person name="Bellgard S.E."/>
            <person name="Bellgard M.I."/>
        </authorList>
    </citation>
    <scope>NUCLEOTIDE SEQUENCE</scope>
    <source>
        <tissue evidence="2">Shoot tissue taken approximately 20 cm above the soil surface</tissue>
    </source>
</reference>
<feature type="signal peptide" evidence="1">
    <location>
        <begin position="1"/>
        <end position="22"/>
    </location>
</feature>
<dbReference type="AlphaFoldDB" id="A0A0A9EP54"/>
<proteinExistence type="predicted"/>
<protein>
    <submittedName>
        <fullName evidence="2">Uncharacterized protein</fullName>
    </submittedName>
</protein>
<sequence length="65" mass="7712">MMKVAFLLVLFQFLSLMCLNLSILHRGRKMGIVTTLRYMTWLPLKWKYSPLCHCLQIPSHHPLIQ</sequence>
<feature type="chain" id="PRO_5002045478" evidence="1">
    <location>
        <begin position="23"/>
        <end position="65"/>
    </location>
</feature>
<evidence type="ECO:0000256" key="1">
    <source>
        <dbReference type="SAM" id="SignalP"/>
    </source>
</evidence>
<name>A0A0A9EP54_ARUDO</name>
<keyword evidence="1" id="KW-0732">Signal</keyword>